<sequence length="257" mass="29115">MEKHEVRIDTDKCIGCGLCVKTCAARNIRLKDKKAEIVSEHCILCGQCTAVCPKEAVSISGYDMEPARKTWNAQLNPGEVLDAIRFRRSIRQFQDKKIPKDVIDQILEAGRLTHTAKNKQDVSFVVLDKEKDRIEQMAVRIFKKVKPLAGLFSPMVKRFEIDRHFFFFKAPVVIVVLAEDKTNGILAAQNMEFVAEANGLGVLFSGFFTTAANISRRIRKELRVPKGKKAAMTLVLGYPGIKFLRSTQHEKLDVRYM</sequence>
<dbReference type="InterPro" id="IPR000415">
    <property type="entry name" value="Nitroreductase-like"/>
</dbReference>
<evidence type="ECO:0000256" key="4">
    <source>
        <dbReference type="ARBA" id="ARBA00023004"/>
    </source>
</evidence>
<dbReference type="Pfam" id="PF00881">
    <property type="entry name" value="Nitroreductase"/>
    <property type="match status" value="1"/>
</dbReference>
<dbReference type="Gene3D" id="3.30.70.20">
    <property type="match status" value="1"/>
</dbReference>
<evidence type="ECO:0000256" key="3">
    <source>
        <dbReference type="ARBA" id="ARBA00023002"/>
    </source>
</evidence>
<comment type="similarity">
    <text evidence="1">Belongs to the nitroreductase family.</text>
</comment>
<dbReference type="AlphaFoldDB" id="A0A2Y9B937"/>
<dbReference type="GO" id="GO:0046872">
    <property type="term" value="F:metal ion binding"/>
    <property type="evidence" value="ECO:0007669"/>
    <property type="project" value="UniProtKB-KW"/>
</dbReference>
<organism evidence="7 8">
    <name type="scientific">Faecalicatena orotica</name>
    <dbReference type="NCBI Taxonomy" id="1544"/>
    <lineage>
        <taxon>Bacteria</taxon>
        <taxon>Bacillati</taxon>
        <taxon>Bacillota</taxon>
        <taxon>Clostridia</taxon>
        <taxon>Lachnospirales</taxon>
        <taxon>Lachnospiraceae</taxon>
        <taxon>Faecalicatena</taxon>
    </lineage>
</organism>
<keyword evidence="2" id="KW-0479">Metal-binding</keyword>
<dbReference type="Pfam" id="PF12838">
    <property type="entry name" value="Fer4_7"/>
    <property type="match status" value="1"/>
</dbReference>
<accession>A0A2Y9B937</accession>
<dbReference type="Gene3D" id="3.40.109.10">
    <property type="entry name" value="NADH Oxidase"/>
    <property type="match status" value="1"/>
</dbReference>
<dbReference type="PANTHER" id="PTHR43673">
    <property type="entry name" value="NAD(P)H NITROREDUCTASE YDGI-RELATED"/>
    <property type="match status" value="1"/>
</dbReference>
<dbReference type="InterPro" id="IPR017900">
    <property type="entry name" value="4Fe4S_Fe_S_CS"/>
</dbReference>
<protein>
    <submittedName>
        <fullName evidence="7">Nitroreductase</fullName>
    </submittedName>
</protein>
<dbReference type="EMBL" id="QGDL01000001">
    <property type="protein sequence ID" value="PWJ32197.1"/>
    <property type="molecule type" value="Genomic_DNA"/>
</dbReference>
<keyword evidence="8" id="KW-1185">Reference proteome</keyword>
<gene>
    <name evidence="7" type="ORF">A8806_101485</name>
</gene>
<dbReference type="Proteomes" id="UP000245845">
    <property type="component" value="Unassembled WGS sequence"/>
</dbReference>
<dbReference type="PANTHER" id="PTHR43673:SF10">
    <property type="entry name" value="NADH DEHYDROGENASE_NAD(P)H NITROREDUCTASE XCC3605-RELATED"/>
    <property type="match status" value="1"/>
</dbReference>
<dbReference type="OrthoDB" id="368873at2"/>
<feature type="domain" description="4Fe-4S ferredoxin-type" evidence="6">
    <location>
        <begin position="4"/>
        <end position="33"/>
    </location>
</feature>
<keyword evidence="4" id="KW-0408">Iron</keyword>
<dbReference type="PROSITE" id="PS00198">
    <property type="entry name" value="4FE4S_FER_1"/>
    <property type="match status" value="1"/>
</dbReference>
<dbReference type="RefSeq" id="WP_109729558.1">
    <property type="nucleotide sequence ID" value="NZ_BAAACK010000007.1"/>
</dbReference>
<evidence type="ECO:0000313" key="8">
    <source>
        <dbReference type="Proteomes" id="UP000245845"/>
    </source>
</evidence>
<evidence type="ECO:0000313" key="7">
    <source>
        <dbReference type="EMBL" id="PWJ32197.1"/>
    </source>
</evidence>
<dbReference type="InterPro" id="IPR017896">
    <property type="entry name" value="4Fe4S_Fe-S-bd"/>
</dbReference>
<evidence type="ECO:0000259" key="6">
    <source>
        <dbReference type="PROSITE" id="PS51379"/>
    </source>
</evidence>
<keyword evidence="3" id="KW-0560">Oxidoreductase</keyword>
<feature type="domain" description="4Fe-4S ferredoxin-type" evidence="6">
    <location>
        <begin position="34"/>
        <end position="62"/>
    </location>
</feature>
<evidence type="ECO:0000256" key="5">
    <source>
        <dbReference type="ARBA" id="ARBA00023014"/>
    </source>
</evidence>
<dbReference type="InterPro" id="IPR029479">
    <property type="entry name" value="Nitroreductase"/>
</dbReference>
<dbReference type="SUPFAM" id="SSF55469">
    <property type="entry name" value="FMN-dependent nitroreductase-like"/>
    <property type="match status" value="1"/>
</dbReference>
<evidence type="ECO:0000256" key="2">
    <source>
        <dbReference type="ARBA" id="ARBA00022723"/>
    </source>
</evidence>
<evidence type="ECO:0000256" key="1">
    <source>
        <dbReference type="ARBA" id="ARBA00007118"/>
    </source>
</evidence>
<reference evidence="7 8" key="1">
    <citation type="submission" date="2018-05" db="EMBL/GenBank/DDBJ databases">
        <title>The Hungate 1000. A catalogue of reference genomes from the rumen microbiome.</title>
        <authorList>
            <person name="Kelly W."/>
        </authorList>
    </citation>
    <scope>NUCLEOTIDE SEQUENCE [LARGE SCALE GENOMIC DNA]</scope>
    <source>
        <strain evidence="7 8">NLAE-zl-C242</strain>
    </source>
</reference>
<dbReference type="SUPFAM" id="SSF54862">
    <property type="entry name" value="4Fe-4S ferredoxins"/>
    <property type="match status" value="1"/>
</dbReference>
<dbReference type="PROSITE" id="PS51379">
    <property type="entry name" value="4FE4S_FER_2"/>
    <property type="match status" value="2"/>
</dbReference>
<proteinExistence type="inferred from homology"/>
<name>A0A2Y9B937_9FIRM</name>
<dbReference type="GO" id="GO:0051536">
    <property type="term" value="F:iron-sulfur cluster binding"/>
    <property type="evidence" value="ECO:0007669"/>
    <property type="project" value="UniProtKB-KW"/>
</dbReference>
<comment type="caution">
    <text evidence="7">The sequence shown here is derived from an EMBL/GenBank/DDBJ whole genome shotgun (WGS) entry which is preliminary data.</text>
</comment>
<dbReference type="GO" id="GO:0016491">
    <property type="term" value="F:oxidoreductase activity"/>
    <property type="evidence" value="ECO:0007669"/>
    <property type="project" value="UniProtKB-KW"/>
</dbReference>
<keyword evidence="5" id="KW-0411">Iron-sulfur</keyword>